<dbReference type="SMART" id="SM00421">
    <property type="entry name" value="HTH_LUXR"/>
    <property type="match status" value="1"/>
</dbReference>
<dbReference type="PANTHER" id="PTHR44688">
    <property type="entry name" value="DNA-BINDING TRANSCRIPTIONAL ACTIVATOR DEVR_DOSR"/>
    <property type="match status" value="1"/>
</dbReference>
<dbReference type="InterPro" id="IPR036388">
    <property type="entry name" value="WH-like_DNA-bd_sf"/>
</dbReference>
<keyword evidence="4" id="KW-0812">Transmembrane</keyword>
<reference evidence="6 7" key="1">
    <citation type="journal article" date="2018" name="Elife">
        <title>Discovery and characterization of a prevalent human gut bacterial enzyme sufficient for the inactivation of a family of plant toxins.</title>
        <authorList>
            <person name="Koppel N."/>
            <person name="Bisanz J.E."/>
            <person name="Pandelia M.E."/>
            <person name="Turnbaugh P.J."/>
            <person name="Balskus E.P."/>
        </authorList>
    </citation>
    <scope>NUCLEOTIDE SEQUENCE [LARGE SCALE GENOMIC DNA]</scope>
    <source>
        <strain evidence="6 7">OB21 GAM 11</strain>
    </source>
</reference>
<dbReference type="AlphaFoldDB" id="A0A369NW67"/>
<feature type="transmembrane region" description="Helical" evidence="4">
    <location>
        <begin position="319"/>
        <end position="340"/>
    </location>
</feature>
<dbReference type="CDD" id="cd06170">
    <property type="entry name" value="LuxR_C_like"/>
    <property type="match status" value="1"/>
</dbReference>
<evidence type="ECO:0000313" key="7">
    <source>
        <dbReference type="Proteomes" id="UP000253805"/>
    </source>
</evidence>
<feature type="transmembrane region" description="Helical" evidence="4">
    <location>
        <begin position="236"/>
        <end position="254"/>
    </location>
</feature>
<dbReference type="EMBL" id="PPUT01000027">
    <property type="protein sequence ID" value="RDC42587.1"/>
    <property type="molecule type" value="Genomic_DNA"/>
</dbReference>
<feature type="transmembrane region" description="Helical" evidence="4">
    <location>
        <begin position="88"/>
        <end position="107"/>
    </location>
</feature>
<name>A0A369NW67_9ACTN</name>
<sequence>MDKAPAKGDGSLRKAALVGSCLICMFVGAWTCDYSMLSLVAFRNGYLPIRAFSFAAYLLVFLIACLGLRGGEKAASGQTRSQRALERALGCGCLLLAIGSIGLVFFAGKSGALPMLCVFLVKAVGPPLTIAVLVLLAKLPFDVASKTAALSMALAFLIEIMLRLAFASASAGEGVALLLGATCQIAGCLGALVLMRRFVLLAESKGADELLPVPSSAQTRPSALCGMRLRRMWGQTTGRSLLVIVATSLMLGYVRTGASSKGAVEAVAALVVLVALGLAVRCAPRLNARTLLAVAIACVSAAFLLNPFLSIAGPDVGSTLADVGTILFEINIWIMSIAFARSCHRPVLAAAGVRLAAVTGHLAGALIAVGSSAIMGSHPEASQAAPLVIVFIYVVLLLVLYRDGAIYPSAGFPIGEEGLSAAGRSAGIAGGVGSAGNAAAASSADAIGDWAYGDECWKGPCRSLADEFGLTPRETEVLEQLAQGRDLAFMEEKFVISRNTVKMHVRNIYAKLGVHSKQEVIDLVEQTRQS</sequence>
<gene>
    <name evidence="6" type="ORF">C1850_09460</name>
</gene>
<dbReference type="Gene3D" id="1.10.10.10">
    <property type="entry name" value="Winged helix-like DNA-binding domain superfamily/Winged helix DNA-binding domain"/>
    <property type="match status" value="1"/>
</dbReference>
<feature type="transmembrane region" description="Helical" evidence="4">
    <location>
        <begin position="352"/>
        <end position="375"/>
    </location>
</feature>
<dbReference type="PROSITE" id="PS50043">
    <property type="entry name" value="HTH_LUXR_2"/>
    <property type="match status" value="1"/>
</dbReference>
<dbReference type="PRINTS" id="PR00038">
    <property type="entry name" value="HTHLUXR"/>
</dbReference>
<keyword evidence="4" id="KW-0472">Membrane</keyword>
<evidence type="ECO:0000256" key="3">
    <source>
        <dbReference type="ARBA" id="ARBA00023163"/>
    </source>
</evidence>
<feature type="transmembrane region" description="Helical" evidence="4">
    <location>
        <begin position="291"/>
        <end position="313"/>
    </location>
</feature>
<feature type="transmembrane region" description="Helical" evidence="4">
    <location>
        <begin position="51"/>
        <end position="68"/>
    </location>
</feature>
<evidence type="ECO:0000256" key="1">
    <source>
        <dbReference type="ARBA" id="ARBA00023015"/>
    </source>
</evidence>
<evidence type="ECO:0000259" key="5">
    <source>
        <dbReference type="PROSITE" id="PS50043"/>
    </source>
</evidence>
<dbReference type="Pfam" id="PF00196">
    <property type="entry name" value="GerE"/>
    <property type="match status" value="1"/>
</dbReference>
<keyword evidence="3" id="KW-0804">Transcription</keyword>
<organism evidence="6 7">
    <name type="scientific">Adlercreutzia equolifaciens subsp. celatus</name>
    <dbReference type="NCBI Taxonomy" id="394340"/>
    <lineage>
        <taxon>Bacteria</taxon>
        <taxon>Bacillati</taxon>
        <taxon>Actinomycetota</taxon>
        <taxon>Coriobacteriia</taxon>
        <taxon>Eggerthellales</taxon>
        <taxon>Eggerthellaceae</taxon>
        <taxon>Adlercreutzia</taxon>
    </lineage>
</organism>
<dbReference type="InterPro" id="IPR016032">
    <property type="entry name" value="Sig_transdc_resp-reg_C-effctor"/>
</dbReference>
<feature type="transmembrane region" description="Helical" evidence="4">
    <location>
        <begin position="12"/>
        <end position="31"/>
    </location>
</feature>
<keyword evidence="4" id="KW-1133">Transmembrane helix</keyword>
<feature type="transmembrane region" description="Helical" evidence="4">
    <location>
        <begin position="381"/>
        <end position="401"/>
    </location>
</feature>
<feature type="transmembrane region" description="Helical" evidence="4">
    <location>
        <begin position="266"/>
        <end position="284"/>
    </location>
</feature>
<evidence type="ECO:0000256" key="2">
    <source>
        <dbReference type="ARBA" id="ARBA00023125"/>
    </source>
</evidence>
<evidence type="ECO:0000256" key="4">
    <source>
        <dbReference type="SAM" id="Phobius"/>
    </source>
</evidence>
<feature type="transmembrane region" description="Helical" evidence="4">
    <location>
        <begin position="175"/>
        <end position="195"/>
    </location>
</feature>
<feature type="domain" description="HTH luxR-type" evidence="5">
    <location>
        <begin position="463"/>
        <end position="528"/>
    </location>
</feature>
<dbReference type="PANTHER" id="PTHR44688:SF16">
    <property type="entry name" value="DNA-BINDING TRANSCRIPTIONAL ACTIVATOR DEVR_DOSR"/>
    <property type="match status" value="1"/>
</dbReference>
<evidence type="ECO:0000313" key="6">
    <source>
        <dbReference type="EMBL" id="RDC42587.1"/>
    </source>
</evidence>
<dbReference type="Proteomes" id="UP000253805">
    <property type="component" value="Unassembled WGS sequence"/>
</dbReference>
<protein>
    <recommendedName>
        <fullName evidence="5">HTH luxR-type domain-containing protein</fullName>
    </recommendedName>
</protein>
<keyword evidence="1" id="KW-0805">Transcription regulation</keyword>
<feature type="transmembrane region" description="Helical" evidence="4">
    <location>
        <begin position="113"/>
        <end position="136"/>
    </location>
</feature>
<dbReference type="RefSeq" id="WP_114549500.1">
    <property type="nucleotide sequence ID" value="NZ_PPUT01000027.1"/>
</dbReference>
<accession>A0A369NW67</accession>
<dbReference type="GO" id="GO:0003677">
    <property type="term" value="F:DNA binding"/>
    <property type="evidence" value="ECO:0007669"/>
    <property type="project" value="UniProtKB-KW"/>
</dbReference>
<dbReference type="InterPro" id="IPR000792">
    <property type="entry name" value="Tscrpt_reg_LuxR_C"/>
</dbReference>
<keyword evidence="2" id="KW-0238">DNA-binding</keyword>
<feature type="transmembrane region" description="Helical" evidence="4">
    <location>
        <begin position="148"/>
        <end position="169"/>
    </location>
</feature>
<comment type="caution">
    <text evidence="6">The sequence shown here is derived from an EMBL/GenBank/DDBJ whole genome shotgun (WGS) entry which is preliminary data.</text>
</comment>
<proteinExistence type="predicted"/>
<dbReference type="GO" id="GO:0006355">
    <property type="term" value="P:regulation of DNA-templated transcription"/>
    <property type="evidence" value="ECO:0007669"/>
    <property type="project" value="InterPro"/>
</dbReference>
<dbReference type="SUPFAM" id="SSF46894">
    <property type="entry name" value="C-terminal effector domain of the bipartite response regulators"/>
    <property type="match status" value="1"/>
</dbReference>